<accession>A0A820NSI8</accession>
<feature type="non-terminal residue" evidence="1">
    <location>
        <position position="126"/>
    </location>
</feature>
<dbReference type="AlphaFoldDB" id="A0A820NSI8"/>
<evidence type="ECO:0000313" key="2">
    <source>
        <dbReference type="Proteomes" id="UP000663844"/>
    </source>
</evidence>
<reference evidence="1" key="1">
    <citation type="submission" date="2021-02" db="EMBL/GenBank/DDBJ databases">
        <authorList>
            <person name="Nowell W R."/>
        </authorList>
    </citation>
    <scope>NUCLEOTIDE SEQUENCE</scope>
</reference>
<proteinExistence type="predicted"/>
<evidence type="ECO:0000313" key="1">
    <source>
        <dbReference type="EMBL" id="CAF4393222.1"/>
    </source>
</evidence>
<protein>
    <submittedName>
        <fullName evidence="1">Uncharacterized protein</fullName>
    </submittedName>
</protein>
<dbReference type="EMBL" id="CAJOAZ010025458">
    <property type="protein sequence ID" value="CAF4393222.1"/>
    <property type="molecule type" value="Genomic_DNA"/>
</dbReference>
<feature type="non-terminal residue" evidence="1">
    <location>
        <position position="1"/>
    </location>
</feature>
<sequence length="126" mass="14322">VYSSNFAELRDSKNAGSKIKYRILQPAKADVIVIMDKQQQKIDVRLSDIIVSIAPAVVKTLIGVTSSLVTLKTNVEEEKEKINSKLLFTPKTFKDSGLWYIKEYEEKQAKLESTDILETVKEEEDK</sequence>
<comment type="caution">
    <text evidence="1">The sequence shown here is derived from an EMBL/GenBank/DDBJ whole genome shotgun (WGS) entry which is preliminary data.</text>
</comment>
<name>A0A820NSI8_9BILA</name>
<dbReference type="Proteomes" id="UP000663844">
    <property type="component" value="Unassembled WGS sequence"/>
</dbReference>
<organism evidence="1 2">
    <name type="scientific">Adineta steineri</name>
    <dbReference type="NCBI Taxonomy" id="433720"/>
    <lineage>
        <taxon>Eukaryota</taxon>
        <taxon>Metazoa</taxon>
        <taxon>Spiralia</taxon>
        <taxon>Gnathifera</taxon>
        <taxon>Rotifera</taxon>
        <taxon>Eurotatoria</taxon>
        <taxon>Bdelloidea</taxon>
        <taxon>Adinetida</taxon>
        <taxon>Adinetidae</taxon>
        <taxon>Adineta</taxon>
    </lineage>
</organism>
<gene>
    <name evidence="1" type="ORF">OXD698_LOCUS51026</name>
</gene>